<dbReference type="InterPro" id="IPR029063">
    <property type="entry name" value="SAM-dependent_MTases_sf"/>
</dbReference>
<gene>
    <name evidence="2" type="ORF">LCGC14_1397680</name>
</gene>
<dbReference type="CDD" id="cd02440">
    <property type="entry name" value="AdoMet_MTases"/>
    <property type="match status" value="1"/>
</dbReference>
<dbReference type="InterPro" id="IPR041698">
    <property type="entry name" value="Methyltransf_25"/>
</dbReference>
<protein>
    <recommendedName>
        <fullName evidence="1">Methyltransferase domain-containing protein</fullName>
    </recommendedName>
</protein>
<dbReference type="Pfam" id="PF13649">
    <property type="entry name" value="Methyltransf_25"/>
    <property type="match status" value="1"/>
</dbReference>
<dbReference type="AlphaFoldDB" id="A0A0F9JY26"/>
<comment type="caution">
    <text evidence="2">The sequence shown here is derived from an EMBL/GenBank/DDBJ whole genome shotgun (WGS) entry which is preliminary data.</text>
</comment>
<evidence type="ECO:0000259" key="1">
    <source>
        <dbReference type="Pfam" id="PF13649"/>
    </source>
</evidence>
<evidence type="ECO:0000313" key="2">
    <source>
        <dbReference type="EMBL" id="KKM74704.1"/>
    </source>
</evidence>
<proteinExistence type="predicted"/>
<dbReference type="EMBL" id="LAZR01009095">
    <property type="protein sequence ID" value="KKM74704.1"/>
    <property type="molecule type" value="Genomic_DNA"/>
</dbReference>
<dbReference type="Gene3D" id="3.40.50.150">
    <property type="entry name" value="Vaccinia Virus protein VP39"/>
    <property type="match status" value="1"/>
</dbReference>
<accession>A0A0F9JY26</accession>
<reference evidence="2" key="1">
    <citation type="journal article" date="2015" name="Nature">
        <title>Complex archaea that bridge the gap between prokaryotes and eukaryotes.</title>
        <authorList>
            <person name="Spang A."/>
            <person name="Saw J.H."/>
            <person name="Jorgensen S.L."/>
            <person name="Zaremba-Niedzwiedzka K."/>
            <person name="Martijn J."/>
            <person name="Lind A.E."/>
            <person name="van Eijk R."/>
            <person name="Schleper C."/>
            <person name="Guy L."/>
            <person name="Ettema T.J."/>
        </authorList>
    </citation>
    <scope>NUCLEOTIDE SEQUENCE</scope>
</reference>
<name>A0A0F9JY26_9ZZZZ</name>
<sequence>MNLFAEEKIISDNYFEFQVLTSKGTKKTIRREPYFYRHLIHKKIISRIFQRFSSKKIRITIFNLIQKMGFLPERSYKIIDVSCGYDDLLIELAQKFRNSEVIGNDICDKQLLSFPRKTEINNITLTKRNILSGEFCENENYDLIICKNTLHHLSKSDQLTILKKLVRAGKNVIIVEIENPLKYSFCSYIWNFYYRKFLKDDGLNFLSRDKFINLIISAEIDFPFVNFIHTSLKTIKGNYLFTFIRTYKTQNIKQPYLGETN</sequence>
<dbReference type="SUPFAM" id="SSF53335">
    <property type="entry name" value="S-adenosyl-L-methionine-dependent methyltransferases"/>
    <property type="match status" value="1"/>
</dbReference>
<feature type="domain" description="Methyltransferase" evidence="1">
    <location>
        <begin position="78"/>
        <end position="168"/>
    </location>
</feature>
<organism evidence="2">
    <name type="scientific">marine sediment metagenome</name>
    <dbReference type="NCBI Taxonomy" id="412755"/>
    <lineage>
        <taxon>unclassified sequences</taxon>
        <taxon>metagenomes</taxon>
        <taxon>ecological metagenomes</taxon>
    </lineage>
</organism>